<comment type="caution">
    <text evidence="1">The sequence shown here is derived from an EMBL/GenBank/DDBJ whole genome shotgun (WGS) entry which is preliminary data.</text>
</comment>
<evidence type="ECO:0008006" key="5">
    <source>
        <dbReference type="Google" id="ProtNLM"/>
    </source>
</evidence>
<gene>
    <name evidence="2" type="ORF">HMPREF0860_2522</name>
    <name evidence="1" type="ORF">HMPREF1325_0456</name>
</gene>
<dbReference type="EMBL" id="AUZJ01000033">
    <property type="protein sequence ID" value="ERF60796.1"/>
    <property type="molecule type" value="Genomic_DNA"/>
</dbReference>
<reference evidence="3 4" key="1">
    <citation type="submission" date="2013-08" db="EMBL/GenBank/DDBJ databases">
        <authorList>
            <person name="Durkin A.S."/>
            <person name="Haft D.R."/>
            <person name="McCorrison J."/>
            <person name="Torralba M."/>
            <person name="Gillis M."/>
            <person name="Haft D.H."/>
            <person name="Methe B."/>
            <person name="Sutton G."/>
            <person name="Nelson K.E."/>
        </authorList>
    </citation>
    <scope>NUCLEOTIDE SEQUENCE [LARGE SCALE GENOMIC DNA]</scope>
    <source>
        <strain evidence="2 4">ATCC 35536</strain>
        <strain evidence="1 3">VPI DR56BR1116</strain>
    </source>
</reference>
<sequence>MSDGMKKFLLGAVVGAAAAALIKTDVFRKGCSKLMVAGLQLKDDASAFFESVKEDAEDADAEAKHKKETAAKA</sequence>
<dbReference type="EMBL" id="AVQI01000032">
    <property type="protein sequence ID" value="ERK03496.1"/>
    <property type="molecule type" value="Genomic_DNA"/>
</dbReference>
<evidence type="ECO:0000313" key="1">
    <source>
        <dbReference type="EMBL" id="ERF60796.1"/>
    </source>
</evidence>
<keyword evidence="4" id="KW-1185">Reference proteome</keyword>
<evidence type="ECO:0000313" key="3">
    <source>
        <dbReference type="Proteomes" id="UP000016412"/>
    </source>
</evidence>
<accession>U1FMV8</accession>
<evidence type="ECO:0000313" key="2">
    <source>
        <dbReference type="EMBL" id="ERK03496.1"/>
    </source>
</evidence>
<dbReference type="AlphaFoldDB" id="U1FMV8"/>
<dbReference type="Proteomes" id="UP000016412">
    <property type="component" value="Unassembled WGS sequence"/>
</dbReference>
<dbReference type="STRING" id="1125725.HMPREF1325_0456"/>
<proteinExistence type="predicted"/>
<evidence type="ECO:0000313" key="4">
    <source>
        <dbReference type="Proteomes" id="UP000016646"/>
    </source>
</evidence>
<dbReference type="Proteomes" id="UP000016646">
    <property type="component" value="Unassembled WGS sequence"/>
</dbReference>
<protein>
    <recommendedName>
        <fullName evidence="5">DUF1490 domain-containing protein</fullName>
    </recommendedName>
</protein>
<dbReference type="PATRIC" id="fig|1125725.3.peg.1217"/>
<name>U1FMV8_TRESO</name>
<dbReference type="eggNOG" id="ENOG5033GV8">
    <property type="taxonomic scope" value="Bacteria"/>
</dbReference>
<organism evidence="1 3">
    <name type="scientific">Treponema socranskii subsp. socranskii VPI DR56BR1116 = ATCC 35536</name>
    <dbReference type="NCBI Taxonomy" id="1125725"/>
    <lineage>
        <taxon>Bacteria</taxon>
        <taxon>Pseudomonadati</taxon>
        <taxon>Spirochaetota</taxon>
        <taxon>Spirochaetia</taxon>
        <taxon>Spirochaetales</taxon>
        <taxon>Treponemataceae</taxon>
        <taxon>Treponema</taxon>
    </lineage>
</organism>